<keyword evidence="2" id="KW-1133">Transmembrane helix</keyword>
<evidence type="ECO:0000313" key="3">
    <source>
        <dbReference type="EMBL" id="TMR41571.1"/>
    </source>
</evidence>
<dbReference type="AlphaFoldDB" id="A0A5S4H9Y9"/>
<dbReference type="OrthoDB" id="3477614at2"/>
<keyword evidence="2" id="KW-0472">Membrane</keyword>
<keyword evidence="4" id="KW-1185">Reference proteome</keyword>
<evidence type="ECO:0000256" key="2">
    <source>
        <dbReference type="SAM" id="Phobius"/>
    </source>
</evidence>
<accession>A0A5S4H9Y9</accession>
<gene>
    <name evidence="3" type="ORF">ETD96_05075</name>
</gene>
<organism evidence="3 4">
    <name type="scientific">Actinomadura geliboluensis</name>
    <dbReference type="NCBI Taxonomy" id="882440"/>
    <lineage>
        <taxon>Bacteria</taxon>
        <taxon>Bacillati</taxon>
        <taxon>Actinomycetota</taxon>
        <taxon>Actinomycetes</taxon>
        <taxon>Streptosporangiales</taxon>
        <taxon>Thermomonosporaceae</taxon>
        <taxon>Actinomadura</taxon>
    </lineage>
</organism>
<comment type="caution">
    <text evidence="3">The sequence shown here is derived from an EMBL/GenBank/DDBJ whole genome shotgun (WGS) entry which is preliminary data.</text>
</comment>
<proteinExistence type="predicted"/>
<feature type="transmembrane region" description="Helical" evidence="2">
    <location>
        <begin position="41"/>
        <end position="62"/>
    </location>
</feature>
<feature type="region of interest" description="Disordered" evidence="1">
    <location>
        <begin position="1"/>
        <end position="26"/>
    </location>
</feature>
<keyword evidence="2" id="KW-0812">Transmembrane</keyword>
<evidence type="ECO:0000256" key="1">
    <source>
        <dbReference type="SAM" id="MobiDB-lite"/>
    </source>
</evidence>
<dbReference type="RefSeq" id="WP_138634800.1">
    <property type="nucleotide sequence ID" value="NZ_VCKZ01000019.1"/>
</dbReference>
<reference evidence="3 4" key="1">
    <citation type="submission" date="2019-05" db="EMBL/GenBank/DDBJ databases">
        <title>Draft genome sequence of Actinomadura geliboluensis A8036.</title>
        <authorList>
            <person name="Saricaoglu S."/>
            <person name="Isik K."/>
        </authorList>
    </citation>
    <scope>NUCLEOTIDE SEQUENCE [LARGE SCALE GENOMIC DNA]</scope>
    <source>
        <strain evidence="3 4">A8036</strain>
    </source>
</reference>
<evidence type="ECO:0008006" key="5">
    <source>
        <dbReference type="Google" id="ProtNLM"/>
    </source>
</evidence>
<evidence type="ECO:0000313" key="4">
    <source>
        <dbReference type="Proteomes" id="UP000305238"/>
    </source>
</evidence>
<dbReference type="EMBL" id="VCKZ01000019">
    <property type="protein sequence ID" value="TMR41571.1"/>
    <property type="molecule type" value="Genomic_DNA"/>
</dbReference>
<protein>
    <recommendedName>
        <fullName evidence="5">LppX_LprAFG lipoprotein</fullName>
    </recommendedName>
</protein>
<name>A0A5S4H9Y9_9ACTN</name>
<dbReference type="Proteomes" id="UP000305238">
    <property type="component" value="Unassembled WGS sequence"/>
</dbReference>
<sequence length="270" mass="28595">MNVQEQRLTDALGSLSGGTPSPAPVDEVLRRGRRAKRTRRAAVLGGSTTAVAAGALAVALAAGTASGTAPVQPPGKADGRTTLVAAVEATSATSFTVEMTNTMRQGDRRPHVERYRGAFDAAKHRGYLRGPLSARTAPELRFVDDRTYVYRGTWKEIEGGFGMLSRGTLAPASLAADPASLLRRLQTLGKVTPAGEGTYTFTYAPLKTGGPPTGDRVDGTVTVADRKVRRIEQTTVIRSADPEIADRDPVRFTSVIEFSGYGTPVQVDVP</sequence>